<dbReference type="Gene3D" id="3.20.20.150">
    <property type="entry name" value="Divalent-metal-dependent TIM barrel enzymes"/>
    <property type="match status" value="1"/>
</dbReference>
<sequence>MIIGANVYLEKLKQNPQFYKNTYTCLEIQDFILPTNLDENHENIIKQYKAILHDYKGIITLHGPYIDLKPSSFDSMIQQSTKRRFLQALNIAIKLGAKFMVVHSDYTTTGYYKGYNCFFEKQWICFWNDMIRSFEEAGITVVIENVHDPNPSQIQNIISKVNSKFLSPCLDTGHAHALGKSDVVNWLNSYNDKLKYLHIHDNNGLADQHLALSKGNINFANFFTTLKQLKFDGILIFEDLEGLESAKENLAQLKNYI</sequence>
<dbReference type="GO" id="GO:0008270">
    <property type="term" value="F:zinc ion binding"/>
    <property type="evidence" value="ECO:0007669"/>
    <property type="project" value="InterPro"/>
</dbReference>
<dbReference type="InterPro" id="IPR001719">
    <property type="entry name" value="AP_endonuc_2"/>
</dbReference>
<dbReference type="EMBL" id="CP159485">
    <property type="protein sequence ID" value="XCI29330.1"/>
    <property type="molecule type" value="Genomic_DNA"/>
</dbReference>
<protein>
    <submittedName>
        <fullName evidence="2">Sugar phosphate isomerase/epimerase family protein</fullName>
    </submittedName>
</protein>
<gene>
    <name evidence="2" type="ORF">PRVXH_000648</name>
</gene>
<dbReference type="GO" id="GO:0006281">
    <property type="term" value="P:DNA repair"/>
    <property type="evidence" value="ECO:0007669"/>
    <property type="project" value="InterPro"/>
</dbReference>
<reference evidence="2" key="1">
    <citation type="journal article" date="2018" name="Antonie Van Leeuwenhoek">
        <title>Proteinivorax hydrogeniformans sp. nov., an anaerobic, haloalkaliphilic bacterium fermenting proteinaceous compounds with high hydrogen production.</title>
        <authorList>
            <person name="Boltyanskaya Y."/>
            <person name="Detkova E."/>
            <person name="Pimenov N."/>
            <person name="Kevbrin V."/>
        </authorList>
    </citation>
    <scope>NUCLEOTIDE SEQUENCE</scope>
    <source>
        <strain evidence="2">Z-710</strain>
    </source>
</reference>
<dbReference type="InterPro" id="IPR013022">
    <property type="entry name" value="Xyl_isomerase-like_TIM-brl"/>
</dbReference>
<dbReference type="PANTHER" id="PTHR12110">
    <property type="entry name" value="HYDROXYPYRUVATE ISOMERASE"/>
    <property type="match status" value="1"/>
</dbReference>
<dbReference type="SUPFAM" id="SSF51658">
    <property type="entry name" value="Xylose isomerase-like"/>
    <property type="match status" value="1"/>
</dbReference>
<name>A0AAU8HVC6_9FIRM</name>
<dbReference type="GO" id="GO:0003677">
    <property type="term" value="F:DNA binding"/>
    <property type="evidence" value="ECO:0007669"/>
    <property type="project" value="InterPro"/>
</dbReference>
<dbReference type="AlphaFoldDB" id="A0AAU8HVC6"/>
<dbReference type="InterPro" id="IPR050312">
    <property type="entry name" value="IolE/XylAMocC-like"/>
</dbReference>
<reference evidence="2" key="2">
    <citation type="submission" date="2024-06" db="EMBL/GenBank/DDBJ databases">
        <authorList>
            <person name="Petrova K.O."/>
            <person name="Toshchakov S.V."/>
            <person name="Boltjanskaja Y.V."/>
            <person name="Kevbrin V.V."/>
        </authorList>
    </citation>
    <scope>NUCLEOTIDE SEQUENCE</scope>
    <source>
        <strain evidence="2">Z-710</strain>
    </source>
</reference>
<dbReference type="GO" id="GO:0016853">
    <property type="term" value="F:isomerase activity"/>
    <property type="evidence" value="ECO:0007669"/>
    <property type="project" value="UniProtKB-KW"/>
</dbReference>
<accession>A0AAU8HVC6</accession>
<dbReference type="Pfam" id="PF01261">
    <property type="entry name" value="AP_endonuc_2"/>
    <property type="match status" value="1"/>
</dbReference>
<organism evidence="2">
    <name type="scientific">Proteinivorax hydrogeniformans</name>
    <dbReference type="NCBI Taxonomy" id="1826727"/>
    <lineage>
        <taxon>Bacteria</taxon>
        <taxon>Bacillati</taxon>
        <taxon>Bacillota</taxon>
        <taxon>Clostridia</taxon>
        <taxon>Eubacteriales</taxon>
        <taxon>Proteinivoracaceae</taxon>
        <taxon>Proteinivorax</taxon>
    </lineage>
</organism>
<keyword evidence="2" id="KW-0413">Isomerase</keyword>
<proteinExistence type="predicted"/>
<dbReference type="RefSeq" id="WP_353893878.1">
    <property type="nucleotide sequence ID" value="NZ_CP159485.1"/>
</dbReference>
<dbReference type="InterPro" id="IPR036237">
    <property type="entry name" value="Xyl_isomerase-like_sf"/>
</dbReference>
<dbReference type="PANTHER" id="PTHR12110:SF21">
    <property type="entry name" value="XYLOSE ISOMERASE-LIKE TIM BARREL DOMAIN-CONTAINING PROTEIN"/>
    <property type="match status" value="1"/>
</dbReference>
<evidence type="ECO:0000259" key="1">
    <source>
        <dbReference type="Pfam" id="PF01261"/>
    </source>
</evidence>
<dbReference type="SMART" id="SM00518">
    <property type="entry name" value="AP2Ec"/>
    <property type="match status" value="1"/>
</dbReference>
<feature type="domain" description="Xylose isomerase-like TIM barrel" evidence="1">
    <location>
        <begin position="42"/>
        <end position="255"/>
    </location>
</feature>
<evidence type="ECO:0000313" key="2">
    <source>
        <dbReference type="EMBL" id="XCI29330.1"/>
    </source>
</evidence>